<dbReference type="EMBL" id="BQFW01000006">
    <property type="protein sequence ID" value="GJJ72362.1"/>
    <property type="molecule type" value="Genomic_DNA"/>
</dbReference>
<keyword evidence="5" id="KW-1185">Reference proteome</keyword>
<dbReference type="GO" id="GO:0046872">
    <property type="term" value="F:metal ion binding"/>
    <property type="evidence" value="ECO:0007669"/>
    <property type="project" value="InterPro"/>
</dbReference>
<feature type="domain" description="HMA" evidence="3">
    <location>
        <begin position="208"/>
        <end position="279"/>
    </location>
</feature>
<dbReference type="PROSITE" id="PS50846">
    <property type="entry name" value="HMA_2"/>
    <property type="match status" value="1"/>
</dbReference>
<feature type="transmembrane region" description="Helical" evidence="2">
    <location>
        <begin position="71"/>
        <end position="89"/>
    </location>
</feature>
<protein>
    <recommendedName>
        <fullName evidence="3">HMA domain-containing protein</fullName>
    </recommendedName>
</protein>
<evidence type="ECO:0000259" key="3">
    <source>
        <dbReference type="PROSITE" id="PS50846"/>
    </source>
</evidence>
<evidence type="ECO:0000256" key="2">
    <source>
        <dbReference type="SAM" id="Phobius"/>
    </source>
</evidence>
<feature type="compositionally biased region" description="Basic and acidic residues" evidence="1">
    <location>
        <begin position="1"/>
        <end position="17"/>
    </location>
</feature>
<dbReference type="CDD" id="cd00371">
    <property type="entry name" value="HMA"/>
    <property type="match status" value="1"/>
</dbReference>
<dbReference type="Proteomes" id="UP000827284">
    <property type="component" value="Unassembled WGS sequence"/>
</dbReference>
<sequence length="294" mass="31808">MTSLKDRKRVDPSEKKAIRLAKKHSTSPTSSPRSSYLSALVLGLLSSSCCVVQLFLNLFSIGCAGFSVLTQFRPLFLSISGLLMLYTLFKYRFSARTVLTLAITLFLTATPEMVSVYNQSSSLSPLIQLNNNLSIGPFYIWSTVTKQLAGINKATTIKMADTLEFCGVTKAQPGAAEPKCGDGGDSGAQLGPLSSAPVDVSFEPKALIKYEIHVEGMACEACANRLRQHFKNRPGLAGVSVFFKDKKLVLWTTGGQKGGLMLSEKAIQEMVAQVDLKYSAQLLSVSSVQSQEDS</sequence>
<feature type="transmembrane region" description="Helical" evidence="2">
    <location>
        <begin position="36"/>
        <end position="59"/>
    </location>
</feature>
<evidence type="ECO:0000313" key="5">
    <source>
        <dbReference type="Proteomes" id="UP000827284"/>
    </source>
</evidence>
<dbReference type="InterPro" id="IPR036163">
    <property type="entry name" value="HMA_dom_sf"/>
</dbReference>
<dbReference type="InterPro" id="IPR006121">
    <property type="entry name" value="HMA_dom"/>
</dbReference>
<keyword evidence="2" id="KW-0812">Transmembrane</keyword>
<name>A0A9P3H9R5_9FUNG</name>
<proteinExistence type="predicted"/>
<reference evidence="4" key="1">
    <citation type="submission" date="2021-11" db="EMBL/GenBank/DDBJ databases">
        <authorList>
            <person name="Herlambang A."/>
            <person name="Guo Y."/>
            <person name="Takashima Y."/>
            <person name="Nishizawa T."/>
        </authorList>
    </citation>
    <scope>NUCLEOTIDE SEQUENCE</scope>
    <source>
        <strain evidence="4">E1425</strain>
    </source>
</reference>
<keyword evidence="2" id="KW-0472">Membrane</keyword>
<gene>
    <name evidence="4" type="ORF">EMPS_04719</name>
</gene>
<organism evidence="4 5">
    <name type="scientific">Entomortierella parvispora</name>
    <dbReference type="NCBI Taxonomy" id="205924"/>
    <lineage>
        <taxon>Eukaryota</taxon>
        <taxon>Fungi</taxon>
        <taxon>Fungi incertae sedis</taxon>
        <taxon>Mucoromycota</taxon>
        <taxon>Mortierellomycotina</taxon>
        <taxon>Mortierellomycetes</taxon>
        <taxon>Mortierellales</taxon>
        <taxon>Mortierellaceae</taxon>
        <taxon>Entomortierella</taxon>
    </lineage>
</organism>
<evidence type="ECO:0000313" key="4">
    <source>
        <dbReference type="EMBL" id="GJJ72362.1"/>
    </source>
</evidence>
<dbReference type="Gene3D" id="3.30.70.100">
    <property type="match status" value="1"/>
</dbReference>
<keyword evidence="2" id="KW-1133">Transmembrane helix</keyword>
<dbReference type="AlphaFoldDB" id="A0A9P3H9R5"/>
<dbReference type="SUPFAM" id="SSF55008">
    <property type="entry name" value="HMA, heavy metal-associated domain"/>
    <property type="match status" value="1"/>
</dbReference>
<evidence type="ECO:0000256" key="1">
    <source>
        <dbReference type="SAM" id="MobiDB-lite"/>
    </source>
</evidence>
<feature type="region of interest" description="Disordered" evidence="1">
    <location>
        <begin position="1"/>
        <end position="34"/>
    </location>
</feature>
<accession>A0A9P3H9R5</accession>
<dbReference type="OrthoDB" id="689350at2759"/>
<reference evidence="4" key="2">
    <citation type="journal article" date="2022" name="Microbiol. Resour. Announc.">
        <title>Whole-Genome Sequence of Entomortierella parvispora E1425, a Mucoromycotan Fungus Associated with Burkholderiaceae-Related Endosymbiotic Bacteria.</title>
        <authorList>
            <person name="Herlambang A."/>
            <person name="Guo Y."/>
            <person name="Takashima Y."/>
            <person name="Narisawa K."/>
            <person name="Ohta H."/>
            <person name="Nishizawa T."/>
        </authorList>
    </citation>
    <scope>NUCLEOTIDE SEQUENCE</scope>
    <source>
        <strain evidence="4">E1425</strain>
    </source>
</reference>
<comment type="caution">
    <text evidence="4">The sequence shown here is derived from an EMBL/GenBank/DDBJ whole genome shotgun (WGS) entry which is preliminary data.</text>
</comment>